<keyword evidence="2" id="KW-0812">Transmembrane</keyword>
<name>A0A6M3L861_9ZZZZ</name>
<keyword evidence="2" id="KW-0472">Membrane</keyword>
<evidence type="ECO:0000313" key="3">
    <source>
        <dbReference type="EMBL" id="QJA90603.1"/>
    </source>
</evidence>
<keyword evidence="2" id="KW-1133">Transmembrane helix</keyword>
<feature type="region of interest" description="Disordered" evidence="1">
    <location>
        <begin position="51"/>
        <end position="70"/>
    </location>
</feature>
<gene>
    <name evidence="3" type="ORF">MM415B03635_0006</name>
</gene>
<feature type="transmembrane region" description="Helical" evidence="2">
    <location>
        <begin position="20"/>
        <end position="38"/>
    </location>
</feature>
<proteinExistence type="predicted"/>
<dbReference type="AlphaFoldDB" id="A0A6M3L861"/>
<reference evidence="3" key="1">
    <citation type="submission" date="2020-03" db="EMBL/GenBank/DDBJ databases">
        <title>The deep terrestrial virosphere.</title>
        <authorList>
            <person name="Holmfeldt K."/>
            <person name="Nilsson E."/>
            <person name="Simone D."/>
            <person name="Lopez-Fernandez M."/>
            <person name="Wu X."/>
            <person name="de Brujin I."/>
            <person name="Lundin D."/>
            <person name="Andersson A."/>
            <person name="Bertilsson S."/>
            <person name="Dopson M."/>
        </authorList>
    </citation>
    <scope>NUCLEOTIDE SEQUENCE</scope>
    <source>
        <strain evidence="3">MM415B03635</strain>
    </source>
</reference>
<accession>A0A6M3L861</accession>
<sequence length="70" mass="7976">MGTSMGICDYPTISTTIDGLLHTVAIALVVWLILRDALRIHQAAKRRREEDKLWRQATDKAHKARNGNDY</sequence>
<evidence type="ECO:0000256" key="2">
    <source>
        <dbReference type="SAM" id="Phobius"/>
    </source>
</evidence>
<protein>
    <submittedName>
        <fullName evidence="3">Uncharacterized protein</fullName>
    </submittedName>
</protein>
<dbReference type="EMBL" id="MT142924">
    <property type="protein sequence ID" value="QJA90603.1"/>
    <property type="molecule type" value="Genomic_DNA"/>
</dbReference>
<evidence type="ECO:0000256" key="1">
    <source>
        <dbReference type="SAM" id="MobiDB-lite"/>
    </source>
</evidence>
<organism evidence="3">
    <name type="scientific">viral metagenome</name>
    <dbReference type="NCBI Taxonomy" id="1070528"/>
    <lineage>
        <taxon>unclassified sequences</taxon>
        <taxon>metagenomes</taxon>
        <taxon>organismal metagenomes</taxon>
    </lineage>
</organism>